<proteinExistence type="predicted"/>
<name>A0ACA9LZ52_9GLOM</name>
<evidence type="ECO:0000313" key="1">
    <source>
        <dbReference type="EMBL" id="CAG8557644.1"/>
    </source>
</evidence>
<feature type="non-terminal residue" evidence="1">
    <location>
        <position position="106"/>
    </location>
</feature>
<sequence length="106" mass="12306">MDIMEGYLHSRHYRFLRLDGNIKAEERTRLLKDFNAPNSPYFIFLLSTRAGGHGLNLQSADTTVLARAQYKLDIDRKVIQAGKFDQKSTPQEREAYLFILKKDLCL</sequence>
<protein>
    <submittedName>
        <fullName evidence="1">14066_t:CDS:1</fullName>
    </submittedName>
</protein>
<reference evidence="1" key="1">
    <citation type="submission" date="2021-06" db="EMBL/GenBank/DDBJ databases">
        <authorList>
            <person name="Kallberg Y."/>
            <person name="Tangrot J."/>
            <person name="Rosling A."/>
        </authorList>
    </citation>
    <scope>NUCLEOTIDE SEQUENCE</scope>
    <source>
        <strain evidence="1">28 12/20/2015</strain>
    </source>
</reference>
<organism evidence="1 2">
    <name type="scientific">Cetraspora pellucida</name>
    <dbReference type="NCBI Taxonomy" id="1433469"/>
    <lineage>
        <taxon>Eukaryota</taxon>
        <taxon>Fungi</taxon>
        <taxon>Fungi incertae sedis</taxon>
        <taxon>Mucoromycota</taxon>
        <taxon>Glomeromycotina</taxon>
        <taxon>Glomeromycetes</taxon>
        <taxon>Diversisporales</taxon>
        <taxon>Gigasporaceae</taxon>
        <taxon>Cetraspora</taxon>
    </lineage>
</organism>
<evidence type="ECO:0000313" key="2">
    <source>
        <dbReference type="Proteomes" id="UP000789366"/>
    </source>
</evidence>
<dbReference type="EMBL" id="CAJVPW010005609">
    <property type="protein sequence ID" value="CAG8557644.1"/>
    <property type="molecule type" value="Genomic_DNA"/>
</dbReference>
<comment type="caution">
    <text evidence="1">The sequence shown here is derived from an EMBL/GenBank/DDBJ whole genome shotgun (WGS) entry which is preliminary data.</text>
</comment>
<dbReference type="Proteomes" id="UP000789366">
    <property type="component" value="Unassembled WGS sequence"/>
</dbReference>
<keyword evidence="2" id="KW-1185">Reference proteome</keyword>
<gene>
    <name evidence="1" type="ORF">SPELUC_LOCUS5471</name>
</gene>
<accession>A0ACA9LZ52</accession>